<dbReference type="RefSeq" id="WP_193123518.1">
    <property type="nucleotide sequence ID" value="NZ_JADBGI010000019.1"/>
</dbReference>
<dbReference type="InterPro" id="IPR000719">
    <property type="entry name" value="Prot_kinase_dom"/>
</dbReference>
<dbReference type="InterPro" id="IPR015943">
    <property type="entry name" value="WD40/YVTN_repeat-like_dom_sf"/>
</dbReference>
<evidence type="ECO:0000259" key="2">
    <source>
        <dbReference type="PROSITE" id="PS50011"/>
    </source>
</evidence>
<organism evidence="3 4">
    <name type="scientific">Nocardiopsis coralli</name>
    <dbReference type="NCBI Taxonomy" id="2772213"/>
    <lineage>
        <taxon>Bacteria</taxon>
        <taxon>Bacillati</taxon>
        <taxon>Actinomycetota</taxon>
        <taxon>Actinomycetes</taxon>
        <taxon>Streptosporangiales</taxon>
        <taxon>Nocardiopsidaceae</taxon>
        <taxon>Nocardiopsis</taxon>
    </lineage>
</organism>
<dbReference type="SUPFAM" id="SSF82171">
    <property type="entry name" value="DPP6 N-terminal domain-like"/>
    <property type="match status" value="1"/>
</dbReference>
<reference evidence="3 4" key="1">
    <citation type="submission" date="2020-09" db="EMBL/GenBank/DDBJ databases">
        <title>Diversity and distribution of actinomycetes associated with coral in the coast of Hainan.</title>
        <authorList>
            <person name="Li F."/>
        </authorList>
    </citation>
    <scope>NUCLEOTIDE SEQUENCE [LARGE SCALE GENOMIC DNA]</scope>
    <source>
        <strain evidence="3 4">HNM0947</strain>
    </source>
</reference>
<sequence length="679" mass="73752">MIPLHPHDPPHIGPFRLLGRLGEDTCTRSYLATSAEHPAVDLRVVRSNLASSPAFRSAFAHRVETAYDVRSNHAPALLDHDLEHAAPWAALQYPAGPTLASTVRAHGPLPASALHPLALATAQALADLHTGHRTHASLSPEGVVLPAHGAVLADPGFEWALTQIQEEPPHPDFAAPEDGAAPATDIHAWAATLCWAAGTTAHERDPDRLPLQLRDLIEACLQEDPAMRPAAADLVQMLGGPAMPTPWAPDLAATLARAQEPANRALQAGQHRPKKDRTAPIALTAGGLTLALIAGLGAVWLTRDDGLDAATDEFPSLITDAGCLDQDTQLASPPATVEDLGAVQLDFSPDGDVIAVETEEIGLSLWDWQDGGEIARVFGDEKGSGGPNFAPVGCLLTAVSVHEFPGDREYNTLNTLDVPSGEITEHHGPQSERALDELERPRRSIGSDFSPSGDQLLVVLEPDHSLENRLAAVGVIDMDTGELTHTLGGELGDLVHDAQFVDEERIITEGDLVLEVRSVENDEVEQTIRNATGKFTLSHDRTEVFFLSEGDLVHWDLESESEVSRYSVQEYYEKTEPEDEYGQWGEISVSPEGDLLHFWWYELPPPEEQGDVIEDDEVEEHSYLWDLETGENITENEGDDYLVRNIAFHPEQEVIAAINDERGIDLLDPDTLDVIDTLP</sequence>
<name>A0ABR9PAP3_9ACTN</name>
<protein>
    <submittedName>
        <fullName evidence="3">Kinase</fullName>
    </submittedName>
</protein>
<accession>A0ABR9PAP3</accession>
<feature type="region of interest" description="Disordered" evidence="1">
    <location>
        <begin position="419"/>
        <end position="439"/>
    </location>
</feature>
<dbReference type="Gene3D" id="2.130.10.10">
    <property type="entry name" value="YVTN repeat-like/Quinoprotein amine dehydrogenase"/>
    <property type="match status" value="1"/>
</dbReference>
<dbReference type="InterPro" id="IPR011009">
    <property type="entry name" value="Kinase-like_dom_sf"/>
</dbReference>
<feature type="domain" description="Protein kinase" evidence="2">
    <location>
        <begin position="15"/>
        <end position="248"/>
    </location>
</feature>
<feature type="compositionally biased region" description="Basic and acidic residues" evidence="1">
    <location>
        <begin position="423"/>
        <end position="439"/>
    </location>
</feature>
<evidence type="ECO:0000256" key="1">
    <source>
        <dbReference type="SAM" id="MobiDB-lite"/>
    </source>
</evidence>
<keyword evidence="3" id="KW-0808">Transferase</keyword>
<comment type="caution">
    <text evidence="3">The sequence shown here is derived from an EMBL/GenBank/DDBJ whole genome shotgun (WGS) entry which is preliminary data.</text>
</comment>
<gene>
    <name evidence="3" type="ORF">IDM40_19775</name>
</gene>
<keyword evidence="3" id="KW-0418">Kinase</keyword>
<dbReference type="Proteomes" id="UP000806528">
    <property type="component" value="Unassembled WGS sequence"/>
</dbReference>
<keyword evidence="4" id="KW-1185">Reference proteome</keyword>
<dbReference type="PROSITE" id="PS50011">
    <property type="entry name" value="PROTEIN_KINASE_DOM"/>
    <property type="match status" value="1"/>
</dbReference>
<dbReference type="SUPFAM" id="SSF56112">
    <property type="entry name" value="Protein kinase-like (PK-like)"/>
    <property type="match status" value="1"/>
</dbReference>
<dbReference type="GO" id="GO:0016301">
    <property type="term" value="F:kinase activity"/>
    <property type="evidence" value="ECO:0007669"/>
    <property type="project" value="UniProtKB-KW"/>
</dbReference>
<evidence type="ECO:0000313" key="4">
    <source>
        <dbReference type="Proteomes" id="UP000806528"/>
    </source>
</evidence>
<dbReference type="EMBL" id="JADBGI010000019">
    <property type="protein sequence ID" value="MBE3000913.1"/>
    <property type="molecule type" value="Genomic_DNA"/>
</dbReference>
<evidence type="ECO:0000313" key="3">
    <source>
        <dbReference type="EMBL" id="MBE3000913.1"/>
    </source>
</evidence>
<dbReference type="Gene3D" id="1.10.510.10">
    <property type="entry name" value="Transferase(Phosphotransferase) domain 1"/>
    <property type="match status" value="1"/>
</dbReference>
<proteinExistence type="predicted"/>